<protein>
    <recommendedName>
        <fullName evidence="4">CENP-V/GFA domain-containing protein</fullName>
    </recommendedName>
</protein>
<dbReference type="AlphaFoldDB" id="A0A4Y5Z427"/>
<gene>
    <name evidence="5" type="ORF">FIV34_13350</name>
</gene>
<comment type="similarity">
    <text evidence="1">Belongs to the Gfa family.</text>
</comment>
<dbReference type="Gene3D" id="2.170.150.70">
    <property type="match status" value="1"/>
</dbReference>
<evidence type="ECO:0000259" key="4">
    <source>
        <dbReference type="PROSITE" id="PS51891"/>
    </source>
</evidence>
<dbReference type="OrthoDB" id="9805575at2"/>
<organism evidence="5 6">
    <name type="scientific">Luteibacter pinisoli</name>
    <dbReference type="NCBI Taxonomy" id="2589080"/>
    <lineage>
        <taxon>Bacteria</taxon>
        <taxon>Pseudomonadati</taxon>
        <taxon>Pseudomonadota</taxon>
        <taxon>Gammaproteobacteria</taxon>
        <taxon>Lysobacterales</taxon>
        <taxon>Rhodanobacteraceae</taxon>
        <taxon>Luteibacter</taxon>
    </lineage>
</organism>
<sequence>MQIHGACHCGNITFDLRWPDGVPVQPRACGCTFCQKHGAAWTAHPDAALRVRIGDAAHAARHRFGTNTADFHVCTVCGVVPVCTSEVDDRLHAVVNTRTFEGLGAFPEPVAVDFDGEETSSRLERRARHWIGHVVIEPA</sequence>
<dbReference type="PROSITE" id="PS51891">
    <property type="entry name" value="CENP_V_GFA"/>
    <property type="match status" value="1"/>
</dbReference>
<evidence type="ECO:0000313" key="6">
    <source>
        <dbReference type="Proteomes" id="UP000316093"/>
    </source>
</evidence>
<dbReference type="Proteomes" id="UP000316093">
    <property type="component" value="Chromosome"/>
</dbReference>
<dbReference type="SUPFAM" id="SSF51316">
    <property type="entry name" value="Mss4-like"/>
    <property type="match status" value="1"/>
</dbReference>
<dbReference type="GO" id="GO:0046872">
    <property type="term" value="F:metal ion binding"/>
    <property type="evidence" value="ECO:0007669"/>
    <property type="project" value="UniProtKB-KW"/>
</dbReference>
<reference evidence="5 6" key="1">
    <citation type="submission" date="2019-06" db="EMBL/GenBank/DDBJ databases">
        <title>A complete genome sequence for Luteibacter pinisoli MAH-14.</title>
        <authorList>
            <person name="Baltrus D.A."/>
        </authorList>
    </citation>
    <scope>NUCLEOTIDE SEQUENCE [LARGE SCALE GENOMIC DNA]</scope>
    <source>
        <strain evidence="5 6">MAH-14</strain>
    </source>
</reference>
<evidence type="ECO:0000256" key="1">
    <source>
        <dbReference type="ARBA" id="ARBA00005495"/>
    </source>
</evidence>
<dbReference type="EMBL" id="CP041046">
    <property type="protein sequence ID" value="QDE40132.1"/>
    <property type="molecule type" value="Genomic_DNA"/>
</dbReference>
<feature type="domain" description="CENP-V/GFA" evidence="4">
    <location>
        <begin position="3"/>
        <end position="115"/>
    </location>
</feature>
<keyword evidence="3" id="KW-0862">Zinc</keyword>
<dbReference type="PANTHER" id="PTHR28620:SF1">
    <property type="entry name" value="CENP-V_GFA DOMAIN-CONTAINING PROTEIN"/>
    <property type="match status" value="1"/>
</dbReference>
<evidence type="ECO:0000256" key="2">
    <source>
        <dbReference type="ARBA" id="ARBA00022723"/>
    </source>
</evidence>
<proteinExistence type="inferred from homology"/>
<dbReference type="RefSeq" id="WP_139983564.1">
    <property type="nucleotide sequence ID" value="NZ_CP041046.1"/>
</dbReference>
<dbReference type="InterPro" id="IPR006913">
    <property type="entry name" value="CENP-V/GFA"/>
</dbReference>
<evidence type="ECO:0000256" key="3">
    <source>
        <dbReference type="ARBA" id="ARBA00022833"/>
    </source>
</evidence>
<dbReference type="GO" id="GO:0016846">
    <property type="term" value="F:carbon-sulfur lyase activity"/>
    <property type="evidence" value="ECO:0007669"/>
    <property type="project" value="InterPro"/>
</dbReference>
<keyword evidence="2" id="KW-0479">Metal-binding</keyword>
<dbReference type="PANTHER" id="PTHR28620">
    <property type="entry name" value="CENTROMERE PROTEIN V"/>
    <property type="match status" value="1"/>
</dbReference>
<accession>A0A4Y5Z427</accession>
<dbReference type="InterPro" id="IPR052355">
    <property type="entry name" value="CENP-V-like"/>
</dbReference>
<keyword evidence="6" id="KW-1185">Reference proteome</keyword>
<dbReference type="InterPro" id="IPR011057">
    <property type="entry name" value="Mss4-like_sf"/>
</dbReference>
<evidence type="ECO:0000313" key="5">
    <source>
        <dbReference type="EMBL" id="QDE40132.1"/>
    </source>
</evidence>
<dbReference type="Pfam" id="PF04828">
    <property type="entry name" value="GFA"/>
    <property type="match status" value="1"/>
</dbReference>
<dbReference type="KEGG" id="lpy:FIV34_13350"/>
<name>A0A4Y5Z427_9GAMM</name>